<evidence type="ECO:0000259" key="8">
    <source>
        <dbReference type="PROSITE" id="PS52029"/>
    </source>
</evidence>
<evidence type="ECO:0000256" key="3">
    <source>
        <dbReference type="ARBA" id="ARBA00022960"/>
    </source>
</evidence>
<dbReference type="RefSeq" id="WP_239132628.1">
    <property type="nucleotide sequence ID" value="NZ_BAAATX010000030.1"/>
</dbReference>
<evidence type="ECO:0000256" key="7">
    <source>
        <dbReference type="SAM" id="MobiDB-lite"/>
    </source>
</evidence>
<proteinExistence type="predicted"/>
<feature type="active site" description="Nucleophile" evidence="6">
    <location>
        <position position="267"/>
    </location>
</feature>
<gene>
    <name evidence="9" type="ORF">Adu01nite_46060</name>
</gene>
<dbReference type="Gene3D" id="2.40.440.10">
    <property type="entry name" value="L,D-transpeptidase catalytic domain-like"/>
    <property type="match status" value="1"/>
</dbReference>
<name>A0ABQ3Z0B0_9ACTN</name>
<evidence type="ECO:0000313" key="9">
    <source>
        <dbReference type="EMBL" id="GIE03256.1"/>
    </source>
</evidence>
<dbReference type="InterPro" id="IPR038063">
    <property type="entry name" value="Transpep_catalytic_dom"/>
</dbReference>
<keyword evidence="10" id="KW-1185">Reference proteome</keyword>
<dbReference type="SUPFAM" id="SSF141523">
    <property type="entry name" value="L,D-transpeptidase catalytic domain-like"/>
    <property type="match status" value="1"/>
</dbReference>
<keyword evidence="5 6" id="KW-0961">Cell wall biogenesis/degradation</keyword>
<evidence type="ECO:0000256" key="6">
    <source>
        <dbReference type="PROSITE-ProRule" id="PRU01373"/>
    </source>
</evidence>
<comment type="caution">
    <text evidence="9">The sequence shown here is derived from an EMBL/GenBank/DDBJ whole genome shotgun (WGS) entry which is preliminary data.</text>
</comment>
<dbReference type="PANTHER" id="PTHR30582">
    <property type="entry name" value="L,D-TRANSPEPTIDASE"/>
    <property type="match status" value="1"/>
</dbReference>
<evidence type="ECO:0000256" key="4">
    <source>
        <dbReference type="ARBA" id="ARBA00022984"/>
    </source>
</evidence>
<evidence type="ECO:0000256" key="1">
    <source>
        <dbReference type="ARBA" id="ARBA00004752"/>
    </source>
</evidence>
<protein>
    <recommendedName>
        <fullName evidence="8">L,D-TPase catalytic domain-containing protein</fullName>
    </recommendedName>
</protein>
<dbReference type="Proteomes" id="UP000637628">
    <property type="component" value="Unassembled WGS sequence"/>
</dbReference>
<reference evidence="9 10" key="1">
    <citation type="submission" date="2021-01" db="EMBL/GenBank/DDBJ databases">
        <title>Whole genome shotgun sequence of Actinoplanes durhamensis NBRC 14914.</title>
        <authorList>
            <person name="Komaki H."/>
            <person name="Tamura T."/>
        </authorList>
    </citation>
    <scope>NUCLEOTIDE SEQUENCE [LARGE SCALE GENOMIC DNA]</scope>
    <source>
        <strain evidence="9 10">NBRC 14914</strain>
    </source>
</reference>
<feature type="active site" description="Proton donor/acceptor" evidence="6">
    <location>
        <position position="251"/>
    </location>
</feature>
<organism evidence="9 10">
    <name type="scientific">Paractinoplanes durhamensis</name>
    <dbReference type="NCBI Taxonomy" id="113563"/>
    <lineage>
        <taxon>Bacteria</taxon>
        <taxon>Bacillati</taxon>
        <taxon>Actinomycetota</taxon>
        <taxon>Actinomycetes</taxon>
        <taxon>Micromonosporales</taxon>
        <taxon>Micromonosporaceae</taxon>
        <taxon>Paractinoplanes</taxon>
    </lineage>
</organism>
<keyword evidence="4 6" id="KW-0573">Peptidoglycan synthesis</keyword>
<feature type="region of interest" description="Disordered" evidence="7">
    <location>
        <begin position="37"/>
        <end position="59"/>
    </location>
</feature>
<keyword evidence="2" id="KW-0808">Transferase</keyword>
<evidence type="ECO:0000256" key="5">
    <source>
        <dbReference type="ARBA" id="ARBA00023316"/>
    </source>
</evidence>
<sequence length="292" mass="31179">MRRGPSLVRTRRAGAVPALVLAFCVLAGTSKIATREPVAPVAQPPPAPTTPAPTPRPTPTVDRILPAAAAPDDLPVISYLHVPRGFPADPDQASEAHLPEGLHPAHQLAVYDAPGGRPRAFLAPTIRGVTVIVPIVAKRPGWSAVLLPSVNRRIGWLPDGGWHAKTLRDHLIVRRGDRTLTWLRDGVRQKTWTVAIGADRTPTPLGRTFVLGRTGTHGSVYAGLDALVLGAVPDDRDAVAPGLRGAHTGIHAWYRSSVFGRNVSNGCVRMPRDAQRTLLAQLDPGTPITVRD</sequence>
<evidence type="ECO:0000256" key="2">
    <source>
        <dbReference type="ARBA" id="ARBA00022679"/>
    </source>
</evidence>
<dbReference type="PROSITE" id="PS52029">
    <property type="entry name" value="LD_TPASE"/>
    <property type="match status" value="1"/>
</dbReference>
<keyword evidence="3 6" id="KW-0133">Cell shape</keyword>
<feature type="domain" description="L,D-TPase catalytic" evidence="8">
    <location>
        <begin position="169"/>
        <end position="291"/>
    </location>
</feature>
<dbReference type="InterPro" id="IPR005490">
    <property type="entry name" value="LD_TPept_cat_dom"/>
</dbReference>
<dbReference type="EMBL" id="BOML01000036">
    <property type="protein sequence ID" value="GIE03256.1"/>
    <property type="molecule type" value="Genomic_DNA"/>
</dbReference>
<dbReference type="InterPro" id="IPR050979">
    <property type="entry name" value="LD-transpeptidase"/>
</dbReference>
<dbReference type="Pfam" id="PF03734">
    <property type="entry name" value="YkuD"/>
    <property type="match status" value="1"/>
</dbReference>
<feature type="compositionally biased region" description="Pro residues" evidence="7">
    <location>
        <begin position="42"/>
        <end position="58"/>
    </location>
</feature>
<dbReference type="CDD" id="cd16913">
    <property type="entry name" value="YkuD_like"/>
    <property type="match status" value="1"/>
</dbReference>
<comment type="pathway">
    <text evidence="1 6">Cell wall biogenesis; peptidoglycan biosynthesis.</text>
</comment>
<accession>A0ABQ3Z0B0</accession>
<evidence type="ECO:0000313" key="10">
    <source>
        <dbReference type="Proteomes" id="UP000637628"/>
    </source>
</evidence>